<reference evidence="1" key="1">
    <citation type="submission" date="2016-05" db="EMBL/GenBank/DDBJ databases">
        <authorList>
            <person name="Lavstsen T."/>
            <person name="Jespersen J.S."/>
        </authorList>
    </citation>
    <scope>NUCLEOTIDE SEQUENCE</scope>
    <source>
        <tissue evidence="1">Brain</tissue>
    </source>
</reference>
<proteinExistence type="predicted"/>
<gene>
    <name evidence="1" type="primary">Nfu_g_1_017709</name>
</gene>
<organism evidence="1">
    <name type="scientific">Nothobranchius pienaari</name>
    <dbReference type="NCBI Taxonomy" id="704102"/>
    <lineage>
        <taxon>Eukaryota</taxon>
        <taxon>Metazoa</taxon>
        <taxon>Chordata</taxon>
        <taxon>Craniata</taxon>
        <taxon>Vertebrata</taxon>
        <taxon>Euteleostomi</taxon>
        <taxon>Actinopterygii</taxon>
        <taxon>Neopterygii</taxon>
        <taxon>Teleostei</taxon>
        <taxon>Neoteleostei</taxon>
        <taxon>Acanthomorphata</taxon>
        <taxon>Ovalentaria</taxon>
        <taxon>Atherinomorphae</taxon>
        <taxon>Cyprinodontiformes</taxon>
        <taxon>Nothobranchiidae</taxon>
        <taxon>Nothobranchius</taxon>
    </lineage>
</organism>
<dbReference type="EMBL" id="HAEF01004059">
    <property type="protein sequence ID" value="SBR41441.1"/>
    <property type="molecule type" value="Transcribed_RNA"/>
</dbReference>
<name>A0A1A8LAQ5_9TELE</name>
<dbReference type="EMBL" id="HAEG01000946">
    <property type="protein sequence ID" value="SBR64290.1"/>
    <property type="molecule type" value="Transcribed_RNA"/>
</dbReference>
<reference evidence="1" key="2">
    <citation type="submission" date="2016-06" db="EMBL/GenBank/DDBJ databases">
        <title>The genome of a short-lived fish provides insights into sex chromosome evolution and the genetic control of aging.</title>
        <authorList>
            <person name="Reichwald K."/>
            <person name="Felder M."/>
            <person name="Petzold A."/>
            <person name="Koch P."/>
            <person name="Groth M."/>
            <person name="Platzer M."/>
        </authorList>
    </citation>
    <scope>NUCLEOTIDE SEQUENCE</scope>
    <source>
        <tissue evidence="1">Brain</tissue>
    </source>
</reference>
<dbReference type="AlphaFoldDB" id="A0A1A8LAQ5"/>
<sequence>MARPSAITEVECKSQNCTASTLNTSWSNNGSTSHDGKHNPFLIIHPPLHYIHTPKHGHKNLQSVCQQFSPPVKTDISVHPHEVPEDKNHCIHLHTDVSNVFQRAHQFKYIYPSEKKAPEH</sequence>
<accession>A0A1A8LAQ5</accession>
<protein>
    <submittedName>
        <fullName evidence="1">Uncharacterized protein</fullName>
    </submittedName>
</protein>
<evidence type="ECO:0000313" key="1">
    <source>
        <dbReference type="EMBL" id="SBR41441.1"/>
    </source>
</evidence>